<dbReference type="InParanoid" id="A0A212F886"/>
<evidence type="ECO:0000313" key="22">
    <source>
        <dbReference type="EMBL" id="OWR49928.1"/>
    </source>
</evidence>
<evidence type="ECO:0000256" key="11">
    <source>
        <dbReference type="ARBA" id="ARBA00023180"/>
    </source>
</evidence>
<dbReference type="STRING" id="278856.A0A212F886"/>
<dbReference type="InterPro" id="IPR025705">
    <property type="entry name" value="Beta_hexosaminidase_sua/sub"/>
</dbReference>
<dbReference type="Pfam" id="PF14845">
    <property type="entry name" value="Glycohydro_20b2"/>
    <property type="match status" value="1"/>
</dbReference>
<feature type="transmembrane region" description="Helical" evidence="18">
    <location>
        <begin position="87"/>
        <end position="108"/>
    </location>
</feature>
<accession>A0A212F886</accession>
<dbReference type="Gene3D" id="3.30.379.10">
    <property type="entry name" value="Chitobiase/beta-hexosaminidase domain 2-like"/>
    <property type="match status" value="1"/>
</dbReference>
<dbReference type="InterPro" id="IPR029019">
    <property type="entry name" value="HEX_eukaryotic_N"/>
</dbReference>
<keyword evidence="10 18" id="KW-0472">Membrane</keyword>
<evidence type="ECO:0000256" key="16">
    <source>
        <dbReference type="ARBA" id="ARBA00076634"/>
    </source>
</evidence>
<sequence length="693" mass="78866">MCPNTAFELRIKQSNYVPKALDIKVLSLDKALKDPTVLTKPFGVIRFEMVIVTIILTIFGALGYWAFGTMEENVLRSLPFDDDTAMVAIGIYLVSIAFAYPIQCYPAIQIVIEIIKNRDVPDPPSNTTLKKIETKLPLWSWDCIDDKCVPSKATMNGKLQSLMTCNMLCSSMQLWPQPTGAVSLATTAVPVRADLFKLKIMSFTSKPVRDYLRKAFTLFRRELRTNERNIRAFEDWRSVIVRIVINENGSTDPRMLINTDESYQLRLYPKLGSAEIFLVDIFSHSFCGARHAMETLSQLIWLDPYAGSLLMIEAATVDDAPRFRYRGLLLDTARNYFPVNDIIKTIDAMAASKLNTFHWHATDSQAFSLLFDSVPQLAKYGAYGHSTIYSSADVRAVVNRARLRGIRVLIEVDLPAHVGSAWDWGQQMDVKELAYCITSEPWVAYCQEPPCGQINPRNDHVYDLIERIYTEIINLTGVDDMFHIGGDDISERCWLDNFDDTDPVVLWSHFTQNILKRLEAVNGQLPNLTILWSSQFSERMKTDLKSFVHKLGLQVRSVAWSPRYVSGIRTIVSHEDVWDLNNGYGTWHGDTEGPPYNSWQRIYEHRPWARKPISCMEGGEATVWSSTLSTGCLDAQIWPRAAALAERLWSDRAEAATRLVHARLDVHRSRLVERGIRAAPMWSMWCTHNTNTC</sequence>
<dbReference type="Pfam" id="PF00728">
    <property type="entry name" value="Glyco_hydro_20"/>
    <property type="match status" value="1"/>
</dbReference>
<dbReference type="KEGG" id="dpl:KGM_214324"/>
<dbReference type="InterPro" id="IPR029018">
    <property type="entry name" value="Hex-like_dom2"/>
</dbReference>
<evidence type="ECO:0000256" key="14">
    <source>
        <dbReference type="ARBA" id="ARBA00023326"/>
    </source>
</evidence>
<evidence type="ECO:0000256" key="2">
    <source>
        <dbReference type="ARBA" id="ARBA00004370"/>
    </source>
</evidence>
<evidence type="ECO:0000259" key="20">
    <source>
        <dbReference type="Pfam" id="PF01490"/>
    </source>
</evidence>
<comment type="similarity">
    <text evidence="3">Belongs to the glycosyl hydrolase 20 family.</text>
</comment>
<keyword evidence="11" id="KW-0325">Glycoprotein</keyword>
<evidence type="ECO:0000256" key="15">
    <source>
        <dbReference type="ARBA" id="ARBA00070325"/>
    </source>
</evidence>
<keyword evidence="12" id="KW-0119">Carbohydrate metabolism</keyword>
<evidence type="ECO:0000256" key="3">
    <source>
        <dbReference type="ARBA" id="ARBA00006285"/>
    </source>
</evidence>
<keyword evidence="23" id="KW-1185">Reference proteome</keyword>
<reference evidence="22 23" key="1">
    <citation type="journal article" date="2011" name="Cell">
        <title>The monarch butterfly genome yields insights into long-distance migration.</title>
        <authorList>
            <person name="Zhan S."/>
            <person name="Merlin C."/>
            <person name="Boore J.L."/>
            <person name="Reppert S.M."/>
        </authorList>
    </citation>
    <scope>NUCLEOTIDE SEQUENCE [LARGE SCALE GENOMIC DNA]</scope>
    <source>
        <strain evidence="22">F-2</strain>
    </source>
</reference>
<dbReference type="EMBL" id="AGBW02009781">
    <property type="protein sequence ID" value="OWR49928.1"/>
    <property type="molecule type" value="Genomic_DNA"/>
</dbReference>
<dbReference type="eggNOG" id="KOG1304">
    <property type="taxonomic scope" value="Eukaryota"/>
</dbReference>
<evidence type="ECO:0000259" key="19">
    <source>
        <dbReference type="Pfam" id="PF00728"/>
    </source>
</evidence>
<evidence type="ECO:0000256" key="12">
    <source>
        <dbReference type="ARBA" id="ARBA00023277"/>
    </source>
</evidence>
<dbReference type="GO" id="GO:0000272">
    <property type="term" value="P:polysaccharide catabolic process"/>
    <property type="evidence" value="ECO:0007669"/>
    <property type="project" value="UniProtKB-KW"/>
</dbReference>
<dbReference type="EC" id="3.2.1.52" evidence="4"/>
<evidence type="ECO:0000256" key="7">
    <source>
        <dbReference type="ARBA" id="ARBA00022801"/>
    </source>
</evidence>
<dbReference type="InterPro" id="IPR015883">
    <property type="entry name" value="Glyco_hydro_20_cat"/>
</dbReference>
<dbReference type="FunFam" id="3.20.20.80:FF:000063">
    <property type="entry name" value="Beta-hexosaminidase"/>
    <property type="match status" value="1"/>
</dbReference>
<dbReference type="GO" id="GO:0006032">
    <property type="term" value="P:chitin catabolic process"/>
    <property type="evidence" value="ECO:0007669"/>
    <property type="project" value="UniProtKB-KW"/>
</dbReference>
<feature type="domain" description="Beta-hexosaminidase eukaryotic type N-terminal" evidence="21">
    <location>
        <begin position="174"/>
        <end position="299"/>
    </location>
</feature>
<dbReference type="SUPFAM" id="SSF51445">
    <property type="entry name" value="(Trans)glycosidases"/>
    <property type="match status" value="1"/>
</dbReference>
<evidence type="ECO:0000256" key="9">
    <source>
        <dbReference type="ARBA" id="ARBA00023024"/>
    </source>
</evidence>
<comment type="catalytic activity">
    <reaction evidence="1">
        <text>Hydrolysis of terminal non-reducing N-acetyl-D-hexosamine residues in N-acetyl-beta-D-hexosaminides.</text>
        <dbReference type="EC" id="3.2.1.52"/>
    </reaction>
</comment>
<evidence type="ECO:0000256" key="6">
    <source>
        <dbReference type="ARBA" id="ARBA00022729"/>
    </source>
</evidence>
<feature type="transmembrane region" description="Helical" evidence="18">
    <location>
        <begin position="49"/>
        <end position="67"/>
    </location>
</feature>
<name>A0A212F886_DANPL</name>
<keyword evidence="5 18" id="KW-0812">Transmembrane</keyword>
<keyword evidence="8 18" id="KW-1133">Transmembrane helix</keyword>
<feature type="domain" description="Glycoside hydrolase family 20 catalytic" evidence="19">
    <location>
        <begin position="323"/>
        <end position="651"/>
    </location>
</feature>
<dbReference type="FunCoup" id="A0A212F886">
    <property type="interactions" value="1313"/>
</dbReference>
<comment type="caution">
    <text evidence="22">The sequence shown here is derived from an EMBL/GenBank/DDBJ whole genome shotgun (WGS) entry which is preliminary data.</text>
</comment>
<evidence type="ECO:0000256" key="5">
    <source>
        <dbReference type="ARBA" id="ARBA00022692"/>
    </source>
</evidence>
<dbReference type="Proteomes" id="UP000007151">
    <property type="component" value="Unassembled WGS sequence"/>
</dbReference>
<dbReference type="AlphaFoldDB" id="A0A212F886"/>
<keyword evidence="7" id="KW-0378">Hydrolase</keyword>
<evidence type="ECO:0000256" key="8">
    <source>
        <dbReference type="ARBA" id="ARBA00022989"/>
    </source>
</evidence>
<keyword evidence="6" id="KW-0732">Signal</keyword>
<organism evidence="22 23">
    <name type="scientific">Danaus plexippus plexippus</name>
    <dbReference type="NCBI Taxonomy" id="278856"/>
    <lineage>
        <taxon>Eukaryota</taxon>
        <taxon>Metazoa</taxon>
        <taxon>Ecdysozoa</taxon>
        <taxon>Arthropoda</taxon>
        <taxon>Hexapoda</taxon>
        <taxon>Insecta</taxon>
        <taxon>Pterygota</taxon>
        <taxon>Neoptera</taxon>
        <taxon>Endopterygota</taxon>
        <taxon>Lepidoptera</taxon>
        <taxon>Glossata</taxon>
        <taxon>Ditrysia</taxon>
        <taxon>Papilionoidea</taxon>
        <taxon>Nymphalidae</taxon>
        <taxon>Danainae</taxon>
        <taxon>Danaini</taxon>
        <taxon>Danaina</taxon>
        <taxon>Danaus</taxon>
        <taxon>Danaus</taxon>
    </lineage>
</organism>
<evidence type="ECO:0000256" key="1">
    <source>
        <dbReference type="ARBA" id="ARBA00001231"/>
    </source>
</evidence>
<keyword evidence="14" id="KW-0624">Polysaccharide degradation</keyword>
<dbReference type="PRINTS" id="PR00738">
    <property type="entry name" value="GLHYDRLASE20"/>
</dbReference>
<evidence type="ECO:0000256" key="18">
    <source>
        <dbReference type="SAM" id="Phobius"/>
    </source>
</evidence>
<dbReference type="SUPFAM" id="SSF55545">
    <property type="entry name" value="beta-N-acetylhexosaminidase-like domain"/>
    <property type="match status" value="1"/>
</dbReference>
<dbReference type="eggNOG" id="KOG2499">
    <property type="taxonomic scope" value="Eukaryota"/>
</dbReference>
<feature type="domain" description="Amino acid transporter transmembrane" evidence="20">
    <location>
        <begin position="25"/>
        <end position="131"/>
    </location>
</feature>
<dbReference type="GO" id="GO:0005886">
    <property type="term" value="C:plasma membrane"/>
    <property type="evidence" value="ECO:0007669"/>
    <property type="project" value="TreeGrafter"/>
</dbReference>
<dbReference type="Pfam" id="PF01490">
    <property type="entry name" value="Aa_trans"/>
    <property type="match status" value="1"/>
</dbReference>
<evidence type="ECO:0000256" key="10">
    <source>
        <dbReference type="ARBA" id="ARBA00023136"/>
    </source>
</evidence>
<keyword evidence="13" id="KW-0326">Glycosidase</keyword>
<evidence type="ECO:0000256" key="13">
    <source>
        <dbReference type="ARBA" id="ARBA00023295"/>
    </source>
</evidence>
<dbReference type="InterPro" id="IPR013057">
    <property type="entry name" value="AA_transpt_TM"/>
</dbReference>
<dbReference type="Gene3D" id="3.20.20.80">
    <property type="entry name" value="Glycosidases"/>
    <property type="match status" value="1"/>
</dbReference>
<protein>
    <recommendedName>
        <fullName evidence="15">Chitooligosaccharidolytic beta-N-acetylglucosaminidase</fullName>
        <ecNumber evidence="4">3.2.1.52</ecNumber>
    </recommendedName>
    <alternativeName>
        <fullName evidence="17">Beta-GlcNAcase</fullName>
    </alternativeName>
    <alternativeName>
        <fullName evidence="16">Beta-hexosaminidase</fullName>
    </alternativeName>
</protein>
<proteinExistence type="inferred from homology"/>
<evidence type="ECO:0000256" key="4">
    <source>
        <dbReference type="ARBA" id="ARBA00012663"/>
    </source>
</evidence>
<gene>
    <name evidence="22" type="ORF">KGM_214324</name>
</gene>
<comment type="subcellular location">
    <subcellularLocation>
        <location evidence="2">Membrane</location>
    </subcellularLocation>
</comment>
<dbReference type="InterPro" id="IPR017853">
    <property type="entry name" value="GH"/>
</dbReference>
<evidence type="ECO:0000313" key="23">
    <source>
        <dbReference type="Proteomes" id="UP000007151"/>
    </source>
</evidence>
<dbReference type="GO" id="GO:0016231">
    <property type="term" value="F:beta-N-acetylglucosaminidase activity"/>
    <property type="evidence" value="ECO:0007669"/>
    <property type="project" value="TreeGrafter"/>
</dbReference>
<dbReference type="PANTHER" id="PTHR22600:SF3">
    <property type="entry name" value="BETA-HEXOSAMINIDASE FDL-RELATED"/>
    <property type="match status" value="1"/>
</dbReference>
<dbReference type="PANTHER" id="PTHR22600">
    <property type="entry name" value="BETA-HEXOSAMINIDASE"/>
    <property type="match status" value="1"/>
</dbReference>
<dbReference type="GO" id="GO:0030203">
    <property type="term" value="P:glycosaminoglycan metabolic process"/>
    <property type="evidence" value="ECO:0007669"/>
    <property type="project" value="TreeGrafter"/>
</dbReference>
<evidence type="ECO:0000256" key="17">
    <source>
        <dbReference type="ARBA" id="ARBA00076749"/>
    </source>
</evidence>
<keyword evidence="9" id="KW-0146">Chitin degradation</keyword>
<evidence type="ECO:0000259" key="21">
    <source>
        <dbReference type="Pfam" id="PF14845"/>
    </source>
</evidence>